<gene>
    <name evidence="1" type="ORF">CISIN_1g0473632mg</name>
</gene>
<name>A0A067FUN7_CITSI</name>
<accession>A0A067FUN7</accession>
<protein>
    <submittedName>
        <fullName evidence="1">Uncharacterized protein</fullName>
    </submittedName>
</protein>
<dbReference type="EMBL" id="KK784891">
    <property type="protein sequence ID" value="KDO69880.1"/>
    <property type="molecule type" value="Genomic_DNA"/>
</dbReference>
<sequence length="36" mass="4532">NFLRILSLYPKQQRRRKSMEMVLVFFTIQQENSWML</sequence>
<feature type="non-terminal residue" evidence="1">
    <location>
        <position position="1"/>
    </location>
</feature>
<reference evidence="1 2" key="1">
    <citation type="submission" date="2014-04" db="EMBL/GenBank/DDBJ databases">
        <authorList>
            <consortium name="International Citrus Genome Consortium"/>
            <person name="Gmitter F."/>
            <person name="Chen C."/>
            <person name="Farmerie W."/>
            <person name="Harkins T."/>
            <person name="Desany B."/>
            <person name="Mohiuddin M."/>
            <person name="Kodira C."/>
            <person name="Borodovsky M."/>
            <person name="Lomsadze A."/>
            <person name="Burns P."/>
            <person name="Jenkins J."/>
            <person name="Prochnik S."/>
            <person name="Shu S."/>
            <person name="Chapman J."/>
            <person name="Pitluck S."/>
            <person name="Schmutz J."/>
            <person name="Rokhsar D."/>
        </authorList>
    </citation>
    <scope>NUCLEOTIDE SEQUENCE</scope>
</reference>
<evidence type="ECO:0000313" key="1">
    <source>
        <dbReference type="EMBL" id="KDO69880.1"/>
    </source>
</evidence>
<organism evidence="1 2">
    <name type="scientific">Citrus sinensis</name>
    <name type="common">Sweet orange</name>
    <name type="synonym">Citrus aurantium var. sinensis</name>
    <dbReference type="NCBI Taxonomy" id="2711"/>
    <lineage>
        <taxon>Eukaryota</taxon>
        <taxon>Viridiplantae</taxon>
        <taxon>Streptophyta</taxon>
        <taxon>Embryophyta</taxon>
        <taxon>Tracheophyta</taxon>
        <taxon>Spermatophyta</taxon>
        <taxon>Magnoliopsida</taxon>
        <taxon>eudicotyledons</taxon>
        <taxon>Gunneridae</taxon>
        <taxon>Pentapetalae</taxon>
        <taxon>rosids</taxon>
        <taxon>malvids</taxon>
        <taxon>Sapindales</taxon>
        <taxon>Rutaceae</taxon>
        <taxon>Aurantioideae</taxon>
        <taxon>Citrus</taxon>
    </lineage>
</organism>
<evidence type="ECO:0000313" key="2">
    <source>
        <dbReference type="Proteomes" id="UP000027120"/>
    </source>
</evidence>
<keyword evidence="2" id="KW-1185">Reference proteome</keyword>
<dbReference type="Proteomes" id="UP000027120">
    <property type="component" value="Unassembled WGS sequence"/>
</dbReference>
<proteinExistence type="predicted"/>
<dbReference type="AlphaFoldDB" id="A0A067FUN7"/>